<evidence type="ECO:0000313" key="2">
    <source>
        <dbReference type="Proteomes" id="UP000232722"/>
    </source>
</evidence>
<reference evidence="1 2" key="1">
    <citation type="submission" date="2016-04" db="EMBL/GenBank/DDBJ databases">
        <title>Genome analyses suggest a sexual origin of heterokaryosis in a supposedly ancient asexual fungus.</title>
        <authorList>
            <person name="Ropars J."/>
            <person name="Sedzielewska K."/>
            <person name="Noel J."/>
            <person name="Charron P."/>
            <person name="Farinelli L."/>
            <person name="Marton T."/>
            <person name="Kruger M."/>
            <person name="Pelin A."/>
            <person name="Brachmann A."/>
            <person name="Corradi N."/>
        </authorList>
    </citation>
    <scope>NUCLEOTIDE SEQUENCE [LARGE SCALE GENOMIC DNA]</scope>
    <source>
        <strain evidence="1 2">A5</strain>
    </source>
</reference>
<dbReference type="Proteomes" id="UP000232722">
    <property type="component" value="Unassembled WGS sequence"/>
</dbReference>
<gene>
    <name evidence="1" type="ORF">RhiirA5_431789</name>
</gene>
<accession>A0A2N0NUC0</accession>
<sequence>MDILSKKTNLQEFMRTHCQIRHYSFQIKKCENADCNVCDTIHLPQDIFNGISFLSDPVPAQLDNDRYIDFKSIYGTETTEQYHPTLIAAMLNSERAPSTIFVNTKVHNIIQCF</sequence>
<dbReference type="EMBL" id="LLXJ01002764">
    <property type="protein sequence ID" value="PKB98179.1"/>
    <property type="molecule type" value="Genomic_DNA"/>
</dbReference>
<comment type="caution">
    <text evidence="1">The sequence shown here is derived from an EMBL/GenBank/DDBJ whole genome shotgun (WGS) entry which is preliminary data.</text>
</comment>
<reference evidence="1 2" key="2">
    <citation type="submission" date="2017-09" db="EMBL/GenBank/DDBJ databases">
        <title>Extensive intraspecific genome diversity in a model arbuscular mycorrhizal fungus.</title>
        <authorList>
            <person name="Chen E.C."/>
            <person name="Morin E."/>
            <person name="Beaudet D."/>
            <person name="Noel J."/>
            <person name="Ndikumana S."/>
            <person name="Charron P."/>
            <person name="St-Onge C."/>
            <person name="Giorgi J."/>
            <person name="Grigoriev I.V."/>
            <person name="Roux C."/>
            <person name="Martin F.M."/>
            <person name="Corradi N."/>
        </authorList>
    </citation>
    <scope>NUCLEOTIDE SEQUENCE [LARGE SCALE GENOMIC DNA]</scope>
    <source>
        <strain evidence="1 2">A5</strain>
    </source>
</reference>
<dbReference type="AlphaFoldDB" id="A0A2N0NUC0"/>
<name>A0A2N0NUC0_9GLOM</name>
<evidence type="ECO:0000313" key="1">
    <source>
        <dbReference type="EMBL" id="PKB98179.1"/>
    </source>
</evidence>
<proteinExistence type="predicted"/>
<protein>
    <submittedName>
        <fullName evidence="1">Uncharacterized protein</fullName>
    </submittedName>
</protein>
<organism evidence="1 2">
    <name type="scientific">Rhizophagus irregularis</name>
    <dbReference type="NCBI Taxonomy" id="588596"/>
    <lineage>
        <taxon>Eukaryota</taxon>
        <taxon>Fungi</taxon>
        <taxon>Fungi incertae sedis</taxon>
        <taxon>Mucoromycota</taxon>
        <taxon>Glomeromycotina</taxon>
        <taxon>Glomeromycetes</taxon>
        <taxon>Glomerales</taxon>
        <taxon>Glomeraceae</taxon>
        <taxon>Rhizophagus</taxon>
    </lineage>
</organism>
<dbReference type="VEuPathDB" id="FungiDB:FUN_023459"/>